<gene>
    <name evidence="1" type="ORF">NX782_08670</name>
</gene>
<dbReference type="EMBL" id="JANUGX010000008">
    <property type="protein sequence ID" value="MCS0589279.1"/>
    <property type="molecule type" value="Genomic_DNA"/>
</dbReference>
<dbReference type="RefSeq" id="WP_258845045.1">
    <property type="nucleotide sequence ID" value="NZ_JANUGX010000008.1"/>
</dbReference>
<keyword evidence="2" id="KW-1185">Reference proteome</keyword>
<dbReference type="Proteomes" id="UP001205560">
    <property type="component" value="Unassembled WGS sequence"/>
</dbReference>
<sequence length="175" mass="19590">MTAGNVATAGDKPPRYVIEPAIGLRLDARVKLEALPSEISALCSRDTGNWVLHEWIFARAYDAASSYYVVSGYAKRRHREAGQSLYEPIQRGGLYAVTGNKCIDDPADESFEARDPNQIPLPILRQLAQDLVARLVRAVGGQDKLRAEIRNQRIDFDRLSPELQEAFKPYFSTVK</sequence>
<reference evidence="1 2" key="1">
    <citation type="submission" date="2022-08" db="EMBL/GenBank/DDBJ databases">
        <title>Reclassification of Massilia species as members of the genera Telluria, Duganella, Pseudoduganella, Mokoshia gen. nov. and Zemynaea gen. nov. using orthogonal and non-orthogonal genome-based approaches.</title>
        <authorList>
            <person name="Bowman J.P."/>
        </authorList>
    </citation>
    <scope>NUCLEOTIDE SEQUENCE [LARGE SCALE GENOMIC DNA]</scope>
    <source>
        <strain evidence="1 2">LMG 28164</strain>
    </source>
</reference>
<comment type="caution">
    <text evidence="1">The sequence shown here is derived from an EMBL/GenBank/DDBJ whole genome shotgun (WGS) entry which is preliminary data.</text>
</comment>
<evidence type="ECO:0000313" key="2">
    <source>
        <dbReference type="Proteomes" id="UP001205560"/>
    </source>
</evidence>
<organism evidence="1 2">
    <name type="scientific">Massilia norwichensis</name>
    <dbReference type="NCBI Taxonomy" id="1442366"/>
    <lineage>
        <taxon>Bacteria</taxon>
        <taxon>Pseudomonadati</taxon>
        <taxon>Pseudomonadota</taxon>
        <taxon>Betaproteobacteria</taxon>
        <taxon>Burkholderiales</taxon>
        <taxon>Oxalobacteraceae</taxon>
        <taxon>Telluria group</taxon>
        <taxon>Massilia</taxon>
    </lineage>
</organism>
<evidence type="ECO:0000313" key="1">
    <source>
        <dbReference type="EMBL" id="MCS0589279.1"/>
    </source>
</evidence>
<name>A0ABT2A529_9BURK</name>
<accession>A0ABT2A529</accession>
<protein>
    <submittedName>
        <fullName evidence="1">Uncharacterized protein</fullName>
    </submittedName>
</protein>
<proteinExistence type="predicted"/>